<proteinExistence type="inferred from homology"/>
<dbReference type="PANTHER" id="PTHR11926:SF1464">
    <property type="entry name" value="UDP-GLYCOSYLTRANSFERASE 76B1-LIKE"/>
    <property type="match status" value="1"/>
</dbReference>
<keyword evidence="3" id="KW-1185">Reference proteome</keyword>
<dbReference type="EMBL" id="BQNB010017919">
    <property type="protein sequence ID" value="GJT68667.1"/>
    <property type="molecule type" value="Genomic_DNA"/>
</dbReference>
<gene>
    <name evidence="2" type="ORF">Tco_1020147</name>
</gene>
<dbReference type="Proteomes" id="UP001151760">
    <property type="component" value="Unassembled WGS sequence"/>
</dbReference>
<organism evidence="2 3">
    <name type="scientific">Tanacetum coccineum</name>
    <dbReference type="NCBI Taxonomy" id="301880"/>
    <lineage>
        <taxon>Eukaryota</taxon>
        <taxon>Viridiplantae</taxon>
        <taxon>Streptophyta</taxon>
        <taxon>Embryophyta</taxon>
        <taxon>Tracheophyta</taxon>
        <taxon>Spermatophyta</taxon>
        <taxon>Magnoliopsida</taxon>
        <taxon>eudicotyledons</taxon>
        <taxon>Gunneridae</taxon>
        <taxon>Pentapetalae</taxon>
        <taxon>asterids</taxon>
        <taxon>campanulids</taxon>
        <taxon>Asterales</taxon>
        <taxon>Asteraceae</taxon>
        <taxon>Asteroideae</taxon>
        <taxon>Anthemideae</taxon>
        <taxon>Anthemidinae</taxon>
        <taxon>Tanacetum</taxon>
    </lineage>
</organism>
<comment type="caution">
    <text evidence="2">The sequence shown here is derived from an EMBL/GenBank/DDBJ whole genome shotgun (WGS) entry which is preliminary data.</text>
</comment>
<sequence length="142" mass="16001">MLVASKQQQEPIVCLITQSVADSLKLPRIVLRTSSLFCVNVYASIPLLDHQGYFNQADSVFYEENIMSLDDTSNLKKTKSSEPVLNLEERVPEIPILKVKDVIKMRIKSQEDPTGKLLANMLKQTKASSGIIWNSFTELEES</sequence>
<dbReference type="Gene3D" id="3.40.50.2000">
    <property type="entry name" value="Glycogen Phosphorylase B"/>
    <property type="match status" value="1"/>
</dbReference>
<evidence type="ECO:0000256" key="1">
    <source>
        <dbReference type="ARBA" id="ARBA00009995"/>
    </source>
</evidence>
<evidence type="ECO:0000313" key="2">
    <source>
        <dbReference type="EMBL" id="GJT68667.1"/>
    </source>
</evidence>
<dbReference type="SUPFAM" id="SSF53756">
    <property type="entry name" value="UDP-Glycosyltransferase/glycogen phosphorylase"/>
    <property type="match status" value="1"/>
</dbReference>
<accession>A0ABQ5G119</accession>
<name>A0ABQ5G119_9ASTR</name>
<reference evidence="2" key="1">
    <citation type="journal article" date="2022" name="Int. J. Mol. Sci.">
        <title>Draft Genome of Tanacetum Coccineum: Genomic Comparison of Closely Related Tanacetum-Family Plants.</title>
        <authorList>
            <person name="Yamashiro T."/>
            <person name="Shiraishi A."/>
            <person name="Nakayama K."/>
            <person name="Satake H."/>
        </authorList>
    </citation>
    <scope>NUCLEOTIDE SEQUENCE</scope>
</reference>
<reference evidence="2" key="2">
    <citation type="submission" date="2022-01" db="EMBL/GenBank/DDBJ databases">
        <authorList>
            <person name="Yamashiro T."/>
            <person name="Shiraishi A."/>
            <person name="Satake H."/>
            <person name="Nakayama K."/>
        </authorList>
    </citation>
    <scope>NUCLEOTIDE SEQUENCE</scope>
</reference>
<protein>
    <submittedName>
        <fullName evidence="2">Uncharacterized protein</fullName>
    </submittedName>
</protein>
<evidence type="ECO:0000313" key="3">
    <source>
        <dbReference type="Proteomes" id="UP001151760"/>
    </source>
</evidence>
<comment type="similarity">
    <text evidence="1">Belongs to the UDP-glycosyltransferase family.</text>
</comment>
<dbReference type="PANTHER" id="PTHR11926">
    <property type="entry name" value="GLUCOSYL/GLUCURONOSYL TRANSFERASES"/>
    <property type="match status" value="1"/>
</dbReference>